<comment type="caution">
    <text evidence="3">The sequence shown here is derived from an EMBL/GenBank/DDBJ whole genome shotgun (WGS) entry which is preliminary data.</text>
</comment>
<gene>
    <name evidence="3" type="ORF">IW261DRAFT_1419516</name>
</gene>
<feature type="transmembrane region" description="Helical" evidence="2">
    <location>
        <begin position="6"/>
        <end position="31"/>
    </location>
</feature>
<dbReference type="EMBL" id="JAUEPR010000010">
    <property type="protein sequence ID" value="KAK0480316.1"/>
    <property type="molecule type" value="Genomic_DNA"/>
</dbReference>
<evidence type="ECO:0000256" key="1">
    <source>
        <dbReference type="SAM" id="MobiDB-lite"/>
    </source>
</evidence>
<keyword evidence="2" id="KW-0812">Transmembrane</keyword>
<evidence type="ECO:0000313" key="3">
    <source>
        <dbReference type="EMBL" id="KAK0480316.1"/>
    </source>
</evidence>
<protein>
    <submittedName>
        <fullName evidence="3">Uncharacterized protein</fullName>
    </submittedName>
</protein>
<name>A0AA39P9X9_9AGAR</name>
<sequence length="120" mass="13092">MPLVPHHWIIGGAAGVGLTPMIIYIALGLVGSVSQPENHVKIASKQPTAKAYGVPDRVAIRQTGFTSVFLCTRKYGLESPRRLATREKERIKLTRARTTENGENLELTGTKQPKAGYLVP</sequence>
<dbReference type="AlphaFoldDB" id="A0AA39P9X9"/>
<evidence type="ECO:0000313" key="4">
    <source>
        <dbReference type="Proteomes" id="UP001175227"/>
    </source>
</evidence>
<reference evidence="3" key="1">
    <citation type="submission" date="2023-06" db="EMBL/GenBank/DDBJ databases">
        <authorList>
            <consortium name="Lawrence Berkeley National Laboratory"/>
            <person name="Ahrendt S."/>
            <person name="Sahu N."/>
            <person name="Indic B."/>
            <person name="Wong-Bajracharya J."/>
            <person name="Merenyi Z."/>
            <person name="Ke H.-M."/>
            <person name="Monk M."/>
            <person name="Kocsube S."/>
            <person name="Drula E."/>
            <person name="Lipzen A."/>
            <person name="Balint B."/>
            <person name="Henrissat B."/>
            <person name="Andreopoulos B."/>
            <person name="Martin F.M."/>
            <person name="Harder C.B."/>
            <person name="Rigling D."/>
            <person name="Ford K.L."/>
            <person name="Foster G.D."/>
            <person name="Pangilinan J."/>
            <person name="Papanicolaou A."/>
            <person name="Barry K."/>
            <person name="LaButti K."/>
            <person name="Viragh M."/>
            <person name="Koriabine M."/>
            <person name="Yan M."/>
            <person name="Riley R."/>
            <person name="Champramary S."/>
            <person name="Plett K.L."/>
            <person name="Tsai I.J."/>
            <person name="Slot J."/>
            <person name="Sipos G."/>
            <person name="Plett J."/>
            <person name="Nagy L.G."/>
            <person name="Grigoriev I.V."/>
        </authorList>
    </citation>
    <scope>NUCLEOTIDE SEQUENCE</scope>
    <source>
        <strain evidence="3">ICMP 16352</strain>
    </source>
</reference>
<keyword evidence="2" id="KW-0472">Membrane</keyword>
<keyword evidence="2" id="KW-1133">Transmembrane helix</keyword>
<organism evidence="3 4">
    <name type="scientific">Armillaria novae-zelandiae</name>
    <dbReference type="NCBI Taxonomy" id="153914"/>
    <lineage>
        <taxon>Eukaryota</taxon>
        <taxon>Fungi</taxon>
        <taxon>Dikarya</taxon>
        <taxon>Basidiomycota</taxon>
        <taxon>Agaricomycotina</taxon>
        <taxon>Agaricomycetes</taxon>
        <taxon>Agaricomycetidae</taxon>
        <taxon>Agaricales</taxon>
        <taxon>Marasmiineae</taxon>
        <taxon>Physalacriaceae</taxon>
        <taxon>Armillaria</taxon>
    </lineage>
</organism>
<feature type="region of interest" description="Disordered" evidence="1">
    <location>
        <begin position="96"/>
        <end position="120"/>
    </location>
</feature>
<keyword evidence="4" id="KW-1185">Reference proteome</keyword>
<evidence type="ECO:0000256" key="2">
    <source>
        <dbReference type="SAM" id="Phobius"/>
    </source>
</evidence>
<proteinExistence type="predicted"/>
<accession>A0AA39P9X9</accession>
<dbReference type="Proteomes" id="UP001175227">
    <property type="component" value="Unassembled WGS sequence"/>
</dbReference>
<feature type="compositionally biased region" description="Polar residues" evidence="1">
    <location>
        <begin position="101"/>
        <end position="111"/>
    </location>
</feature>